<keyword evidence="3" id="KW-0716">Sensory transduction</keyword>
<feature type="domain" description="Histidine kinase" evidence="14">
    <location>
        <begin position="760"/>
        <end position="997"/>
    </location>
</feature>
<feature type="compositionally biased region" description="Low complexity" evidence="12">
    <location>
        <begin position="16"/>
        <end position="31"/>
    </location>
</feature>
<dbReference type="Pfam" id="PF00360">
    <property type="entry name" value="PHY"/>
    <property type="match status" value="1"/>
</dbReference>
<dbReference type="InterPro" id="IPR036097">
    <property type="entry name" value="HisK_dim/P_sf"/>
</dbReference>
<feature type="compositionally biased region" description="Basic and acidic residues" evidence="12">
    <location>
        <begin position="1111"/>
        <end position="1122"/>
    </location>
</feature>
<keyword evidence="9" id="KW-0902">Two-component regulatory system</keyword>
<evidence type="ECO:0000259" key="15">
    <source>
        <dbReference type="PROSITE" id="PS50110"/>
    </source>
</evidence>
<evidence type="ECO:0000256" key="3">
    <source>
        <dbReference type="ARBA" id="ARBA00022606"/>
    </source>
</evidence>
<dbReference type="InterPro" id="IPR036890">
    <property type="entry name" value="HATPase_C_sf"/>
</dbReference>
<evidence type="ECO:0000259" key="14">
    <source>
        <dbReference type="PROSITE" id="PS50109"/>
    </source>
</evidence>
<dbReference type="Proteomes" id="UP000193467">
    <property type="component" value="Unassembled WGS sequence"/>
</dbReference>
<dbReference type="InterPro" id="IPR011006">
    <property type="entry name" value="CheY-like_superfamily"/>
</dbReference>
<dbReference type="GO" id="GO:0009881">
    <property type="term" value="F:photoreceptor activity"/>
    <property type="evidence" value="ECO:0007669"/>
    <property type="project" value="UniProtKB-KW"/>
</dbReference>
<dbReference type="PROSITE" id="PS50109">
    <property type="entry name" value="HIS_KIN"/>
    <property type="match status" value="1"/>
</dbReference>
<dbReference type="InterPro" id="IPR005467">
    <property type="entry name" value="His_kinase_dom"/>
</dbReference>
<dbReference type="Pfam" id="PF08446">
    <property type="entry name" value="PAS_2"/>
    <property type="match status" value="1"/>
</dbReference>
<dbReference type="Gene3D" id="3.30.565.10">
    <property type="entry name" value="Histidine kinase-like ATPase, C-terminal domain"/>
    <property type="match status" value="1"/>
</dbReference>
<dbReference type="SUPFAM" id="SSF55785">
    <property type="entry name" value="PYP-like sensor domain (PAS domain)"/>
    <property type="match status" value="1"/>
</dbReference>
<dbReference type="Pfam" id="PF01590">
    <property type="entry name" value="GAF"/>
    <property type="match status" value="1"/>
</dbReference>
<name>A0A1Y2D9M2_9BASI</name>
<keyword evidence="6" id="KW-0418">Kinase</keyword>
<evidence type="ECO:0008006" key="18">
    <source>
        <dbReference type="Google" id="ProtNLM"/>
    </source>
</evidence>
<dbReference type="EMBL" id="MCGR01000088">
    <property type="protein sequence ID" value="ORY55950.1"/>
    <property type="molecule type" value="Genomic_DNA"/>
</dbReference>
<dbReference type="Pfam" id="PF02518">
    <property type="entry name" value="HATPase_c"/>
    <property type="match status" value="1"/>
</dbReference>
<organism evidence="16 17">
    <name type="scientific">Leucosporidium creatinivorum</name>
    <dbReference type="NCBI Taxonomy" id="106004"/>
    <lineage>
        <taxon>Eukaryota</taxon>
        <taxon>Fungi</taxon>
        <taxon>Dikarya</taxon>
        <taxon>Basidiomycota</taxon>
        <taxon>Pucciniomycotina</taxon>
        <taxon>Microbotryomycetes</taxon>
        <taxon>Leucosporidiales</taxon>
        <taxon>Leucosporidium</taxon>
    </lineage>
</organism>
<feature type="compositionally biased region" description="Polar residues" evidence="12">
    <location>
        <begin position="1123"/>
        <end position="1137"/>
    </location>
</feature>
<keyword evidence="2 11" id="KW-0597">Phosphoprotein</keyword>
<dbReference type="InterPro" id="IPR035965">
    <property type="entry name" value="PAS-like_dom_sf"/>
</dbReference>
<evidence type="ECO:0000256" key="1">
    <source>
        <dbReference type="ARBA" id="ARBA00022543"/>
    </source>
</evidence>
<dbReference type="OrthoDB" id="2015534at2759"/>
<feature type="region of interest" description="Disordered" evidence="12">
    <location>
        <begin position="1046"/>
        <end position="1181"/>
    </location>
</feature>
<dbReference type="InterPro" id="IPR003594">
    <property type="entry name" value="HATPase_dom"/>
</dbReference>
<keyword evidence="5" id="KW-0547">Nucleotide-binding</keyword>
<feature type="modified residue" description="4-aspartylphosphate" evidence="11">
    <location>
        <position position="1237"/>
    </location>
</feature>
<comment type="caution">
    <text evidence="16">The sequence shown here is derived from an EMBL/GenBank/DDBJ whole genome shotgun (WGS) entry which is preliminary data.</text>
</comment>
<evidence type="ECO:0000256" key="12">
    <source>
        <dbReference type="SAM" id="MobiDB-lite"/>
    </source>
</evidence>
<dbReference type="PROSITE" id="PS50110">
    <property type="entry name" value="RESPONSE_REGULATORY"/>
    <property type="match status" value="1"/>
</dbReference>
<dbReference type="GO" id="GO:0006355">
    <property type="term" value="P:regulation of DNA-templated transcription"/>
    <property type="evidence" value="ECO:0007669"/>
    <property type="project" value="InterPro"/>
</dbReference>
<dbReference type="Gene3D" id="3.30.450.20">
    <property type="entry name" value="PAS domain"/>
    <property type="match status" value="1"/>
</dbReference>
<dbReference type="InterPro" id="IPR003018">
    <property type="entry name" value="GAF"/>
</dbReference>
<evidence type="ECO:0000313" key="16">
    <source>
        <dbReference type="EMBL" id="ORY55950.1"/>
    </source>
</evidence>
<dbReference type="SUPFAM" id="SSF52172">
    <property type="entry name" value="CheY-like"/>
    <property type="match status" value="1"/>
</dbReference>
<keyword evidence="7" id="KW-0067">ATP-binding</keyword>
<dbReference type="PROSITE" id="PS50046">
    <property type="entry name" value="PHYTOCHROME_2"/>
    <property type="match status" value="1"/>
</dbReference>
<evidence type="ECO:0000313" key="17">
    <source>
        <dbReference type="Proteomes" id="UP000193467"/>
    </source>
</evidence>
<dbReference type="SUPFAM" id="SSF47384">
    <property type="entry name" value="Homodimeric domain of signal transducing histidine kinase"/>
    <property type="match status" value="1"/>
</dbReference>
<dbReference type="CDD" id="cd00082">
    <property type="entry name" value="HisKA"/>
    <property type="match status" value="1"/>
</dbReference>
<protein>
    <recommendedName>
        <fullName evidence="18">GAF domain-like protein</fullName>
    </recommendedName>
</protein>
<feature type="compositionally biased region" description="Low complexity" evidence="12">
    <location>
        <begin position="1065"/>
        <end position="1077"/>
    </location>
</feature>
<keyword evidence="4" id="KW-0808">Transferase</keyword>
<dbReference type="Gene3D" id="3.40.50.2300">
    <property type="match status" value="1"/>
</dbReference>
<evidence type="ECO:0000259" key="13">
    <source>
        <dbReference type="PROSITE" id="PS50046"/>
    </source>
</evidence>
<evidence type="ECO:0000256" key="2">
    <source>
        <dbReference type="ARBA" id="ARBA00022553"/>
    </source>
</evidence>
<dbReference type="Pfam" id="PF00512">
    <property type="entry name" value="HisKA"/>
    <property type="match status" value="1"/>
</dbReference>
<keyword evidence="1" id="KW-0600">Photoreceptor protein</keyword>
<feature type="domain" description="Response regulatory" evidence="15">
    <location>
        <begin position="1187"/>
        <end position="1319"/>
    </location>
</feature>
<dbReference type="SUPFAM" id="SSF55874">
    <property type="entry name" value="ATPase domain of HSP90 chaperone/DNA topoisomerase II/histidine kinase"/>
    <property type="match status" value="1"/>
</dbReference>
<proteinExistence type="predicted"/>
<reference evidence="16 17" key="1">
    <citation type="submission" date="2016-07" db="EMBL/GenBank/DDBJ databases">
        <title>Pervasive Adenine N6-methylation of Active Genes in Fungi.</title>
        <authorList>
            <consortium name="DOE Joint Genome Institute"/>
            <person name="Mondo S.J."/>
            <person name="Dannebaum R.O."/>
            <person name="Kuo R.C."/>
            <person name="Labutti K."/>
            <person name="Haridas S."/>
            <person name="Kuo A."/>
            <person name="Salamov A."/>
            <person name="Ahrendt S.R."/>
            <person name="Lipzen A."/>
            <person name="Sullivan W."/>
            <person name="Andreopoulos W.B."/>
            <person name="Clum A."/>
            <person name="Lindquist E."/>
            <person name="Daum C."/>
            <person name="Ramamoorthy G.K."/>
            <person name="Gryganskyi A."/>
            <person name="Culley D."/>
            <person name="Magnuson J.K."/>
            <person name="James T.Y."/>
            <person name="O'Malley M.A."/>
            <person name="Stajich J.E."/>
            <person name="Spatafora J.W."/>
            <person name="Visel A."/>
            <person name="Grigoriev I.V."/>
        </authorList>
    </citation>
    <scope>NUCLEOTIDE SEQUENCE [LARGE SCALE GENOMIC DNA]</scope>
    <source>
        <strain evidence="16 17">62-1032</strain>
    </source>
</reference>
<dbReference type="PRINTS" id="PR00344">
    <property type="entry name" value="BCTRLSENSOR"/>
</dbReference>
<sequence length="1352" mass="148516">MAWSDNSGQQEEKEAAASPTAPATPPVGSATAPPPPFERRPSITGSSSTRIYPIKSVAHPSMRARRNSAATSASGPLSPRPLSPVESVPSSVDVKPPSLDPFLPQPTTHEKVTQLEEEEGASSAGWSRQSDTQLFMSERFEHQEGEDGDHYIVTGRNGQIERCEDEPIHVPGAVQAYGVLIAFEREEDGRLIVRQASENTRHIIGLSPTALFRAASFADLLAAEELDSLLDAMDALDERETDQSNREQGPISFELSGVGSPGTDTSDLHSSAGLEWHCHAALHRPSPNRPQLHILELELVDDQINPLKTVSEDPQEERHGMNYDEVLEPSQEALRASTVSLIKPLRALARIRARRRRAGGTSRQPSETDFVALLSQASFSVNDQLARATDLKSFAKLTACVFAEISEASRCMVYQFDEQWNGKVLAEQVDYTQTHDLYLDLSFPASDIPPQARELYRINKVRLLYDRDQPTARMCCRDAAEVETPLDMTHSLLRAMSPIHVKYLSNMGVRSSMSISIVAFDRLWGLATLHTYGKFGHRVSFPVRQLCKLLGESIGRNIERISYATRINARKLIHTEPSVENPSGFIVAKSEDLLSLFDADFGVLSIGDEAKIMGEAHNSQDILALLEYLRTQDHTETITTQDISKDWPDLEFPSQSSSIAGALVVPLSSEGKDFIVFLRRGQEQERKWAGNPYSKGSTLEPRTSFKTFTEKVVGRSRAWTDEQVESSAVLLLVYSKFIAVWREKQSALAANQLNAILLSNASHEVRTPLHQILNYLELALEGDISPEAREHITRSHEASRSLVHVINDLLDLTRTEQGQDLYLQDPFNLPNTLEDALSVHRRESERQGIKLDIVETPLGTPRVLLGDRAKIRVMVLKLVENALKHTKEGGILIEWGETSLGADTAEGAVAKAEDIRVALTITDTGCGIPEEKLEAIFRQFEAIQQDGPEQDSAVGLGLATVARIVRMLGGQLRVDSNIDEEKGPTGTKVTLILPFRLAPSAPTSSAPLTGPPTAERRINSLARRSSTNSGGSGGSEIDSLIADMSSSLQGDPISPNSPSSTRQHLSLTSRSTGSRGSNSAGSLRRTGSLKSNSQISGAIRVQDSKMPLRASKLDPMEDDRSQTPKLGNSSGNPSTLPSAPGNEDVKIRDFQTEELQGKGEQEGQERRAEQEKRLNAEQEKAASGPFKALVVEDEPINSTLIERRLKKEGHEVTVVQHGGMAVRAMEEDPSFDIVLMDLNMPIMGGLEASSKIRQMEADFTFSSSSRPRTHILNGRVPILAVTANAHERGRSDLVDAGIDGWSLKPIRFARLFELMSGAVDVEQRRKDLYQPGEWERGGWLAEAPSAQDSAQR</sequence>
<feature type="compositionally biased region" description="Low complexity" evidence="12">
    <location>
        <begin position="83"/>
        <end position="101"/>
    </location>
</feature>
<dbReference type="InterPro" id="IPR004358">
    <property type="entry name" value="Sig_transdc_His_kin-like_C"/>
</dbReference>
<keyword evidence="17" id="KW-1185">Reference proteome</keyword>
<dbReference type="InterPro" id="IPR013654">
    <property type="entry name" value="PAS_2"/>
</dbReference>
<evidence type="ECO:0000256" key="6">
    <source>
        <dbReference type="ARBA" id="ARBA00022777"/>
    </source>
</evidence>
<dbReference type="Gene3D" id="1.10.287.130">
    <property type="match status" value="1"/>
</dbReference>
<dbReference type="PANTHER" id="PTHR43065">
    <property type="entry name" value="SENSOR HISTIDINE KINASE"/>
    <property type="match status" value="1"/>
</dbReference>
<dbReference type="SUPFAM" id="SSF55781">
    <property type="entry name" value="GAF domain-like"/>
    <property type="match status" value="2"/>
</dbReference>
<dbReference type="Gene3D" id="3.30.450.40">
    <property type="match status" value="1"/>
</dbReference>
<dbReference type="SMART" id="SM00387">
    <property type="entry name" value="HATPase_c"/>
    <property type="match status" value="1"/>
</dbReference>
<dbReference type="CDD" id="cd17546">
    <property type="entry name" value="REC_hyHK_CKI1_RcsC-like"/>
    <property type="match status" value="1"/>
</dbReference>
<dbReference type="STRING" id="106004.A0A1Y2D9M2"/>
<dbReference type="Pfam" id="PF00072">
    <property type="entry name" value="Response_reg"/>
    <property type="match status" value="1"/>
</dbReference>
<feature type="compositionally biased region" description="Basic and acidic residues" evidence="12">
    <location>
        <begin position="1143"/>
        <end position="1180"/>
    </location>
</feature>
<keyword evidence="10" id="KW-0675">Receptor</keyword>
<dbReference type="InterPro" id="IPR003661">
    <property type="entry name" value="HisK_dim/P_dom"/>
</dbReference>
<evidence type="ECO:0000256" key="4">
    <source>
        <dbReference type="ARBA" id="ARBA00022679"/>
    </source>
</evidence>
<feature type="domain" description="Phytochrome chromophore attachment site" evidence="13">
    <location>
        <begin position="390"/>
        <end position="552"/>
    </location>
</feature>
<evidence type="ECO:0000256" key="7">
    <source>
        <dbReference type="ARBA" id="ARBA00022840"/>
    </source>
</evidence>
<dbReference type="GO" id="GO:0005524">
    <property type="term" value="F:ATP binding"/>
    <property type="evidence" value="ECO:0007669"/>
    <property type="project" value="UniProtKB-KW"/>
</dbReference>
<evidence type="ECO:0000256" key="5">
    <source>
        <dbReference type="ARBA" id="ARBA00022741"/>
    </source>
</evidence>
<feature type="compositionally biased region" description="Polar residues" evidence="12">
    <location>
        <begin position="1046"/>
        <end position="1064"/>
    </location>
</feature>
<feature type="region of interest" description="Disordered" evidence="12">
    <location>
        <begin position="1"/>
        <end position="106"/>
    </location>
</feature>
<dbReference type="InterPro" id="IPR043150">
    <property type="entry name" value="Phytochrome_PHY_sf"/>
</dbReference>
<keyword evidence="8" id="KW-0157">Chromophore</keyword>
<dbReference type="InterPro" id="IPR029016">
    <property type="entry name" value="GAF-like_dom_sf"/>
</dbReference>
<dbReference type="InterPro" id="IPR016132">
    <property type="entry name" value="Phyto_chromo_attachment"/>
</dbReference>
<dbReference type="Gene3D" id="3.30.450.270">
    <property type="match status" value="1"/>
</dbReference>
<accession>A0A1Y2D9M2</accession>
<feature type="region of interest" description="Disordered" evidence="12">
    <location>
        <begin position="238"/>
        <end position="270"/>
    </location>
</feature>
<feature type="compositionally biased region" description="Low complexity" evidence="12">
    <location>
        <begin position="67"/>
        <end position="77"/>
    </location>
</feature>
<dbReference type="GO" id="GO:0000155">
    <property type="term" value="F:phosphorelay sensor kinase activity"/>
    <property type="evidence" value="ECO:0007669"/>
    <property type="project" value="InterPro"/>
</dbReference>
<dbReference type="SMART" id="SM00388">
    <property type="entry name" value="HisKA"/>
    <property type="match status" value="1"/>
</dbReference>
<evidence type="ECO:0000256" key="10">
    <source>
        <dbReference type="ARBA" id="ARBA00023170"/>
    </source>
</evidence>
<dbReference type="PANTHER" id="PTHR43065:SF10">
    <property type="entry name" value="PEROXIDE STRESS-ACTIVATED HISTIDINE KINASE MAK3"/>
    <property type="match status" value="1"/>
</dbReference>
<dbReference type="SMART" id="SM00448">
    <property type="entry name" value="REC"/>
    <property type="match status" value="1"/>
</dbReference>
<dbReference type="InParanoid" id="A0A1Y2D9M2"/>
<evidence type="ECO:0000256" key="8">
    <source>
        <dbReference type="ARBA" id="ARBA00022991"/>
    </source>
</evidence>
<gene>
    <name evidence="16" type="ORF">BCR35DRAFT_355672</name>
</gene>
<dbReference type="GO" id="GO:0009584">
    <property type="term" value="P:detection of visible light"/>
    <property type="evidence" value="ECO:0007669"/>
    <property type="project" value="InterPro"/>
</dbReference>
<dbReference type="InterPro" id="IPR001789">
    <property type="entry name" value="Sig_transdc_resp-reg_receiver"/>
</dbReference>
<dbReference type="InterPro" id="IPR013515">
    <property type="entry name" value="Phytochrome_cen-reg"/>
</dbReference>
<evidence type="ECO:0000256" key="9">
    <source>
        <dbReference type="ARBA" id="ARBA00023012"/>
    </source>
</evidence>
<evidence type="ECO:0000256" key="11">
    <source>
        <dbReference type="PROSITE-ProRule" id="PRU00169"/>
    </source>
</evidence>